<evidence type="ECO:0000313" key="2">
    <source>
        <dbReference type="EMBL" id="AXY02102.1"/>
    </source>
</evidence>
<name>A0ABM6YWJ2_9VIBR</name>
<proteinExistence type="predicted"/>
<dbReference type="InterPro" id="IPR050194">
    <property type="entry name" value="Glycosyltransferase_grp1"/>
</dbReference>
<accession>A0ABM6YWJ2</accession>
<dbReference type="EMBL" id="CP032093">
    <property type="protein sequence ID" value="AXY02102.1"/>
    <property type="molecule type" value="Genomic_DNA"/>
</dbReference>
<evidence type="ECO:0000313" key="3">
    <source>
        <dbReference type="Proteomes" id="UP000262832"/>
    </source>
</evidence>
<evidence type="ECO:0000259" key="1">
    <source>
        <dbReference type="Pfam" id="PF00534"/>
    </source>
</evidence>
<reference evidence="2 3" key="1">
    <citation type="submission" date="2018-08" db="EMBL/GenBank/DDBJ databases">
        <title>Genomic taxonomy of the Vibrionaceae family.</title>
        <authorList>
            <person name="Gomez-Gil B."/>
            <person name="Tanaka M."/>
            <person name="Sawabe T."/>
            <person name="Enciso-Ibarra K."/>
        </authorList>
    </citation>
    <scope>NUCLEOTIDE SEQUENCE [LARGE SCALE GENOMIC DNA]</scope>
    <source>
        <strain evidence="2 3">CAIM 1831</strain>
    </source>
</reference>
<dbReference type="Proteomes" id="UP000262832">
    <property type="component" value="Chromosome I"/>
</dbReference>
<dbReference type="PANTHER" id="PTHR45947">
    <property type="entry name" value="SULFOQUINOVOSYL TRANSFERASE SQD2"/>
    <property type="match status" value="1"/>
</dbReference>
<organism evidence="2 3">
    <name type="scientific">Vibrio alfacsensis</name>
    <dbReference type="NCBI Taxonomy" id="1074311"/>
    <lineage>
        <taxon>Bacteria</taxon>
        <taxon>Pseudomonadati</taxon>
        <taxon>Pseudomonadota</taxon>
        <taxon>Gammaproteobacteria</taxon>
        <taxon>Vibrionales</taxon>
        <taxon>Vibrionaceae</taxon>
        <taxon>Vibrio</taxon>
    </lineage>
</organism>
<gene>
    <name evidence="2" type="ORF">D1115_14070</name>
</gene>
<dbReference type="PANTHER" id="PTHR45947:SF3">
    <property type="entry name" value="SULFOQUINOVOSYL TRANSFERASE SQD2"/>
    <property type="match status" value="1"/>
</dbReference>
<dbReference type="SUPFAM" id="SSF53756">
    <property type="entry name" value="UDP-Glycosyltransferase/glycogen phosphorylase"/>
    <property type="match status" value="1"/>
</dbReference>
<feature type="domain" description="Glycosyl transferase family 1" evidence="1">
    <location>
        <begin position="179"/>
        <end position="314"/>
    </location>
</feature>
<dbReference type="Pfam" id="PF00534">
    <property type="entry name" value="Glycos_transf_1"/>
    <property type="match status" value="1"/>
</dbReference>
<protein>
    <submittedName>
        <fullName evidence="2">Glycosyltransferase</fullName>
    </submittedName>
</protein>
<keyword evidence="3" id="KW-1185">Reference proteome</keyword>
<dbReference type="CDD" id="cd03801">
    <property type="entry name" value="GT4_PimA-like"/>
    <property type="match status" value="1"/>
</dbReference>
<dbReference type="RefSeq" id="WP_128811885.1">
    <property type="nucleotide sequence ID" value="NZ_CP032093.1"/>
</dbReference>
<sequence length="461" mass="52043">MTHLPSFYKVNLYNELSRFGFKVKVLFISGGSVIRQGDFTGDLDKVLFDYEIVNEESTYEERNKLGSAFNLLRAIRKTEARAVLVGGWDYLEFWLALLNWKFKEKMVVVESSVYEHDENSTIKNTIKKLFLSLTTGAVVSGRPHKQLVERFGYQKSVIISGGVGLINKPSVRSVGADAQKKRSKLVYVGRLSEEKNVGFILEAIDGVEGVEFHIVGDGPLKTTLMKNSPENVIFHGYLSNDKAQKVMASSDILVLPSLSETWGLVIDESVAIGTPVLVSDRVGCSEDLVKKFEVGEVFSCGNHADFRRKLDLLLFNLSFYKSACDRLPYDELVQQQVLSYEKYSIDFIGFSTNKGGAAIAAKRIFSVLKGKVRLRFYCMDIKGQPEENIYGPSKLSWTGNFFLRIFEYLLLKAIYPCSPVKVSLNMFGSSWVKRKVCESNSNVIYIQWVNNNTLSLKFLRN</sequence>
<dbReference type="Gene3D" id="3.40.50.2000">
    <property type="entry name" value="Glycogen Phosphorylase B"/>
    <property type="match status" value="2"/>
</dbReference>
<dbReference type="InterPro" id="IPR001296">
    <property type="entry name" value="Glyco_trans_1"/>
</dbReference>